<evidence type="ECO:0000256" key="2">
    <source>
        <dbReference type="ARBA" id="ARBA00023163"/>
    </source>
</evidence>
<dbReference type="InterPro" id="IPR038704">
    <property type="entry name" value="YEAST_sf"/>
</dbReference>
<organism evidence="6 7">
    <name type="scientific">Galendromus occidentalis</name>
    <name type="common">western predatory mite</name>
    <dbReference type="NCBI Taxonomy" id="34638"/>
    <lineage>
        <taxon>Eukaryota</taxon>
        <taxon>Metazoa</taxon>
        <taxon>Ecdysozoa</taxon>
        <taxon>Arthropoda</taxon>
        <taxon>Chelicerata</taxon>
        <taxon>Arachnida</taxon>
        <taxon>Acari</taxon>
        <taxon>Parasitiformes</taxon>
        <taxon>Mesostigmata</taxon>
        <taxon>Gamasina</taxon>
        <taxon>Phytoseioidea</taxon>
        <taxon>Phytoseiidae</taxon>
        <taxon>Typhlodrominae</taxon>
        <taxon>Galendromus</taxon>
    </lineage>
</organism>
<dbReference type="InterPro" id="IPR055129">
    <property type="entry name" value="YEATS_dom"/>
</dbReference>
<evidence type="ECO:0000256" key="3">
    <source>
        <dbReference type="ARBA" id="ARBA00023242"/>
    </source>
</evidence>
<evidence type="ECO:0000313" key="6">
    <source>
        <dbReference type="Proteomes" id="UP000694867"/>
    </source>
</evidence>
<proteinExistence type="predicted"/>
<gene>
    <name evidence="7" type="primary">LOC100908140</name>
</gene>
<reference evidence="7" key="1">
    <citation type="submission" date="2025-08" db="UniProtKB">
        <authorList>
            <consortium name="RefSeq"/>
        </authorList>
    </citation>
    <scope>IDENTIFICATION</scope>
</reference>
<dbReference type="KEGG" id="goe:100908140"/>
<evidence type="ECO:0000313" key="7">
    <source>
        <dbReference type="RefSeq" id="XP_003746643.1"/>
    </source>
</evidence>
<dbReference type="Pfam" id="PF03366">
    <property type="entry name" value="YEATS"/>
    <property type="match status" value="1"/>
</dbReference>
<evidence type="ECO:0000256" key="1">
    <source>
        <dbReference type="ARBA" id="ARBA00023015"/>
    </source>
</evidence>
<dbReference type="AlphaFoldDB" id="A0AAJ6VZP9"/>
<evidence type="ECO:0000256" key="4">
    <source>
        <dbReference type="PROSITE-ProRule" id="PRU00376"/>
    </source>
</evidence>
<keyword evidence="6" id="KW-1185">Reference proteome</keyword>
<dbReference type="GeneID" id="100908140"/>
<protein>
    <submittedName>
        <fullName evidence="7">YEATS domain-containing protein 4</fullName>
    </submittedName>
</protein>
<dbReference type="PROSITE" id="PS51037">
    <property type="entry name" value="YEATS"/>
    <property type="match status" value="1"/>
</dbReference>
<feature type="domain" description="YEATS" evidence="5">
    <location>
        <begin position="26"/>
        <end position="171"/>
    </location>
</feature>
<comment type="subcellular location">
    <subcellularLocation>
        <location evidence="4">Nucleus</location>
    </subcellularLocation>
</comment>
<dbReference type="PANTHER" id="PTHR47573">
    <property type="entry name" value="PROTEIN AF-9 HOMOLOG"/>
    <property type="match status" value="1"/>
</dbReference>
<dbReference type="RefSeq" id="XP_003746643.1">
    <property type="nucleotide sequence ID" value="XM_003746595.2"/>
</dbReference>
<dbReference type="PANTHER" id="PTHR47573:SF1">
    <property type="entry name" value="PROTEIN AF-9 HOMOLOG"/>
    <property type="match status" value="1"/>
</dbReference>
<dbReference type="GO" id="GO:0005634">
    <property type="term" value="C:nucleus"/>
    <property type="evidence" value="ECO:0007669"/>
    <property type="project" value="UniProtKB-SubCell"/>
</dbReference>
<dbReference type="InterPro" id="IPR005033">
    <property type="entry name" value="YEATS"/>
</dbReference>
<keyword evidence="1" id="KW-0805">Transcription regulation</keyword>
<accession>A0AAJ6VZP9</accession>
<dbReference type="Gene3D" id="2.60.40.1970">
    <property type="entry name" value="YEATS domain"/>
    <property type="match status" value="1"/>
</dbReference>
<keyword evidence="3 4" id="KW-0539">Nucleus</keyword>
<name>A0AAJ6VZP9_9ACAR</name>
<evidence type="ECO:0000259" key="5">
    <source>
        <dbReference type="PROSITE" id="PS51037"/>
    </source>
</evidence>
<dbReference type="GO" id="GO:0006355">
    <property type="term" value="P:regulation of DNA-templated transcription"/>
    <property type="evidence" value="ECO:0007669"/>
    <property type="project" value="InterPro"/>
</dbReference>
<sequence length="217" mass="25755">MELVHVKQEVKDECVETNDGREIQPFDRHRTIFQPIVIGNTARLFAKPNCEGHTHEWILYVKPYFKGVDMAKFIRKVIFVLEPHYRSVTLTKPPFVVKRTGWGEFTVQIKVYMTFSSRAQTLSHWLRLVEYADKNDETSEYRYVPSVRYEEYDEIVIEDPTEAQRRAMLTGTTEPDPEFEHFKLEREQALWKIRAARERIRADIEGFEKRLEASRAV</sequence>
<keyword evidence="2" id="KW-0804">Transcription</keyword>
<dbReference type="Proteomes" id="UP000694867">
    <property type="component" value="Unplaced"/>
</dbReference>